<comment type="caution">
    <text evidence="1">The sequence shown here is derived from an EMBL/GenBank/DDBJ whole genome shotgun (WGS) entry which is preliminary data.</text>
</comment>
<organism evidence="1 2">
    <name type="scientific">Hymenobacter rubripertinctus</name>
    <dbReference type="NCBI Taxonomy" id="2029981"/>
    <lineage>
        <taxon>Bacteria</taxon>
        <taxon>Pseudomonadati</taxon>
        <taxon>Bacteroidota</taxon>
        <taxon>Cytophagia</taxon>
        <taxon>Cytophagales</taxon>
        <taxon>Hymenobacteraceae</taxon>
        <taxon>Hymenobacter</taxon>
    </lineage>
</organism>
<dbReference type="NCBIfam" id="NF041925">
    <property type="entry name" value="QatC"/>
    <property type="match status" value="1"/>
</dbReference>
<dbReference type="InterPro" id="IPR049676">
    <property type="entry name" value="QatC"/>
</dbReference>
<dbReference type="InterPro" id="IPR014729">
    <property type="entry name" value="Rossmann-like_a/b/a_fold"/>
</dbReference>
<evidence type="ECO:0008006" key="3">
    <source>
        <dbReference type="Google" id="ProtNLM"/>
    </source>
</evidence>
<dbReference type="Gene3D" id="3.40.50.620">
    <property type="entry name" value="HUPs"/>
    <property type="match status" value="1"/>
</dbReference>
<dbReference type="AlphaFoldDB" id="A0A418QJB0"/>
<sequence length="452" mass="48780">MGGITWNALVLGKDEAAPTPLPPHTVVIPLDIADPDKFRSDVLSTLIQQQLTLPPAARDLYRLAAAAFACDVSFPRATAYDSWTRHIRLSLSVTDLALWQNAQQRVTDLLTYLSGDQWEITFTAYSDPVPDLVEATDSPAPATPAIAPFKPDAVCLFSGGLDSFIGAADRLAAGQKLTLVSHHGAGSATHASPAQTNLKGLMRQHYPNQFQAYSFNVDPRKGLTGSAEPTTRSRSLVFLALGALVAATQQAPTLYIPENGLITLNIPLTYSRLGSSSTRTTHPHTLHLFQQVLDALGIGVKVENPYRYATKGEMLASASNQALVEAGLPHTMSCAHPTAGRFQGVGVRHCGYCVPCIIRASAEHRAGISGPTYLAPYRYDIRLRNLAQANLTDQKNRDLRAFQMAILRAQQQPPGAAWVLRSGSLASDSANIAKYVGVYTRGLREVEAFLNS</sequence>
<accession>A0A418QJB0</accession>
<proteinExistence type="predicted"/>
<evidence type="ECO:0000313" key="2">
    <source>
        <dbReference type="Proteomes" id="UP000284250"/>
    </source>
</evidence>
<gene>
    <name evidence="1" type="ORF">D0T11_20735</name>
</gene>
<dbReference type="Proteomes" id="UP000284250">
    <property type="component" value="Unassembled WGS sequence"/>
</dbReference>
<keyword evidence="2" id="KW-1185">Reference proteome</keyword>
<protein>
    <recommendedName>
        <fullName evidence="3">7-cyano-7-deazaguanine synthase</fullName>
    </recommendedName>
</protein>
<reference evidence="1 2" key="1">
    <citation type="submission" date="2019-01" db="EMBL/GenBank/DDBJ databases">
        <title>Hymenobacter humicola sp. nov., isolated from soils in Antarctica.</title>
        <authorList>
            <person name="Sedlacek I."/>
            <person name="Holochova P."/>
            <person name="Kralova S."/>
            <person name="Pantucek R."/>
            <person name="Stankova E."/>
            <person name="Vrbovska V."/>
            <person name="Kristofova L."/>
            <person name="Svec P."/>
            <person name="Busse H.-J."/>
        </authorList>
    </citation>
    <scope>NUCLEOTIDE SEQUENCE [LARGE SCALE GENOMIC DNA]</scope>
    <source>
        <strain evidence="1 2">CCM 8852</strain>
    </source>
</reference>
<name>A0A418QJB0_9BACT</name>
<dbReference type="EMBL" id="QYCN01000062">
    <property type="protein sequence ID" value="RIY05220.1"/>
    <property type="molecule type" value="Genomic_DNA"/>
</dbReference>
<evidence type="ECO:0000313" key="1">
    <source>
        <dbReference type="EMBL" id="RIY05220.1"/>
    </source>
</evidence>
<dbReference type="SUPFAM" id="SSF52402">
    <property type="entry name" value="Adenine nucleotide alpha hydrolases-like"/>
    <property type="match status" value="1"/>
</dbReference>